<feature type="compositionally biased region" description="Basic and acidic residues" evidence="1">
    <location>
        <begin position="27"/>
        <end position="36"/>
    </location>
</feature>
<proteinExistence type="predicted"/>
<dbReference type="Proteomes" id="UP000004728">
    <property type="component" value="Unassembled WGS sequence"/>
</dbReference>
<keyword evidence="3" id="KW-1185">Reference proteome</keyword>
<evidence type="ECO:0000313" key="3">
    <source>
        <dbReference type="Proteomes" id="UP000004728"/>
    </source>
</evidence>
<organism evidence="2 3">
    <name type="scientific">Novosphingobium nitrogenifigens DSM 19370</name>
    <dbReference type="NCBI Taxonomy" id="983920"/>
    <lineage>
        <taxon>Bacteria</taxon>
        <taxon>Pseudomonadati</taxon>
        <taxon>Pseudomonadota</taxon>
        <taxon>Alphaproteobacteria</taxon>
        <taxon>Sphingomonadales</taxon>
        <taxon>Sphingomonadaceae</taxon>
        <taxon>Novosphingobium</taxon>
    </lineage>
</organism>
<dbReference type="AlphaFoldDB" id="F1Z8N6"/>
<gene>
    <name evidence="2" type="ORF">Y88_1052</name>
</gene>
<reference evidence="2 3" key="1">
    <citation type="journal article" date="2012" name="J. Bacteriol.">
        <title>Draft Genome Sequence of Novosphingobium nitrogenifigens Y88T.</title>
        <authorList>
            <person name="Strabala T.J."/>
            <person name="Macdonald L."/>
            <person name="Liu V."/>
            <person name="Smit A.M."/>
        </authorList>
    </citation>
    <scope>NUCLEOTIDE SEQUENCE [LARGE SCALE GENOMIC DNA]</scope>
    <source>
        <strain evidence="2 3">DSM 19370</strain>
    </source>
</reference>
<dbReference type="EMBL" id="AEWJ01000037">
    <property type="protein sequence ID" value="EGD58990.1"/>
    <property type="molecule type" value="Genomic_DNA"/>
</dbReference>
<protein>
    <submittedName>
        <fullName evidence="2">Uncharacterized protein</fullName>
    </submittedName>
</protein>
<feature type="region of interest" description="Disordered" evidence="1">
    <location>
        <begin position="1"/>
        <end position="36"/>
    </location>
</feature>
<dbReference type="HOGENOM" id="CLU_2082392_0_0_5"/>
<evidence type="ECO:0000313" key="2">
    <source>
        <dbReference type="EMBL" id="EGD58990.1"/>
    </source>
</evidence>
<evidence type="ECO:0000256" key="1">
    <source>
        <dbReference type="SAM" id="MobiDB-lite"/>
    </source>
</evidence>
<accession>F1Z8N6</accession>
<comment type="caution">
    <text evidence="2">The sequence shown here is derived from an EMBL/GenBank/DDBJ whole genome shotgun (WGS) entry which is preliminary data.</text>
</comment>
<dbReference type="STRING" id="983920.Y88_1052"/>
<sequence length="117" mass="13273">MRRTEDHGVSVTVGSLSQEGCHRRGRGGREVEPFRAPGRDQIRQHCTAEQREFDHGPPRRAACGASDGFWRGWFGRHRQLLDLLDASSFGRTICPLNCRFVTKCYRAAQRWCGAASR</sequence>
<dbReference type="InParanoid" id="F1Z8N6"/>
<name>F1Z8N6_9SPHN</name>